<sequence>MKKKTKIGIWAASAAAVLCLGWAGGSMLESSGVLNYMRGFIVQVENQTEHDIVIVEAGLVRGDSKDTINRTIKSGERLSFKPKLELTGENGIYMNHTNASGEIVTTGVCGYTETLSGSAKVVIGKAVSVEENCY</sequence>
<comment type="caution">
    <text evidence="1">The sequence shown here is derived from an EMBL/GenBank/DDBJ whole genome shotgun (WGS) entry which is preliminary data.</text>
</comment>
<evidence type="ECO:0000313" key="1">
    <source>
        <dbReference type="EMBL" id="RJX39041.1"/>
    </source>
</evidence>
<name>A0A3A6PQW7_9BACL</name>
<keyword evidence="2" id="KW-1185">Reference proteome</keyword>
<dbReference type="OrthoDB" id="2660813at2"/>
<gene>
    <name evidence="1" type="ORF">D3P09_16190</name>
</gene>
<dbReference type="EMBL" id="QXQB01000003">
    <property type="protein sequence ID" value="RJX39041.1"/>
    <property type="molecule type" value="Genomic_DNA"/>
</dbReference>
<protein>
    <submittedName>
        <fullName evidence="1">Uncharacterized protein</fullName>
    </submittedName>
</protein>
<dbReference type="AlphaFoldDB" id="A0A3A6PQW7"/>
<evidence type="ECO:0000313" key="2">
    <source>
        <dbReference type="Proteomes" id="UP000267798"/>
    </source>
</evidence>
<dbReference type="RefSeq" id="WP_120112043.1">
    <property type="nucleotide sequence ID" value="NZ_QXQB01000003.1"/>
</dbReference>
<reference evidence="1 2" key="1">
    <citation type="submission" date="2018-09" db="EMBL/GenBank/DDBJ databases">
        <title>Paenibacillus aracenensis nov. sp. isolated from a cave in southern Spain.</title>
        <authorList>
            <person name="Jurado V."/>
            <person name="Gutierrez-Patricio S."/>
            <person name="Gonzalez-Pimentel J.L."/>
            <person name="Miller A.Z."/>
            <person name="Laiz L."/>
            <person name="Saiz-Jimenez C."/>
        </authorList>
    </citation>
    <scope>NUCLEOTIDE SEQUENCE [LARGE SCALE GENOMIC DNA]</scope>
    <source>
        <strain evidence="1 2">JCM 19203</strain>
    </source>
</reference>
<dbReference type="Proteomes" id="UP000267798">
    <property type="component" value="Unassembled WGS sequence"/>
</dbReference>
<proteinExistence type="predicted"/>
<organism evidence="1 2">
    <name type="scientific">Paenibacillus pinisoli</name>
    <dbReference type="NCBI Taxonomy" id="1276110"/>
    <lineage>
        <taxon>Bacteria</taxon>
        <taxon>Bacillati</taxon>
        <taxon>Bacillota</taxon>
        <taxon>Bacilli</taxon>
        <taxon>Bacillales</taxon>
        <taxon>Paenibacillaceae</taxon>
        <taxon>Paenibacillus</taxon>
    </lineage>
</organism>
<accession>A0A3A6PQW7</accession>